<dbReference type="CDD" id="cd13124">
    <property type="entry name" value="MATE_SpoVB_like"/>
    <property type="match status" value="1"/>
</dbReference>
<dbReference type="InterPro" id="IPR024923">
    <property type="entry name" value="PG_synth_SpoVB"/>
</dbReference>
<dbReference type="Proteomes" id="UP000190951">
    <property type="component" value="Chromosome"/>
</dbReference>
<keyword evidence="2" id="KW-1003">Cell membrane</keyword>
<keyword evidence="3" id="KW-0812">Transmembrane</keyword>
<dbReference type="PIRSF" id="PIRSF038958">
    <property type="entry name" value="PG_synth_SpoVB"/>
    <property type="match status" value="1"/>
</dbReference>
<evidence type="ECO:0000313" key="7">
    <source>
        <dbReference type="Proteomes" id="UP000190951"/>
    </source>
</evidence>
<evidence type="ECO:0000256" key="5">
    <source>
        <dbReference type="ARBA" id="ARBA00023136"/>
    </source>
</evidence>
<organism evidence="6 7">
    <name type="scientific">Clostridium felsineum</name>
    <dbReference type="NCBI Taxonomy" id="36839"/>
    <lineage>
        <taxon>Bacteria</taxon>
        <taxon>Bacillati</taxon>
        <taxon>Bacillota</taxon>
        <taxon>Clostridia</taxon>
        <taxon>Eubacteriales</taxon>
        <taxon>Clostridiaceae</taxon>
        <taxon>Clostridium</taxon>
    </lineage>
</organism>
<dbReference type="GO" id="GO:0005886">
    <property type="term" value="C:plasma membrane"/>
    <property type="evidence" value="ECO:0007669"/>
    <property type="project" value="UniProtKB-SubCell"/>
</dbReference>
<dbReference type="STRING" id="84029.CROST_13720"/>
<keyword evidence="5" id="KW-0472">Membrane</keyword>
<dbReference type="KEGG" id="crw:CROST_015680"/>
<dbReference type="PANTHER" id="PTHR30250:SF21">
    <property type="entry name" value="LIPID II FLIPPASE MURJ"/>
    <property type="match status" value="1"/>
</dbReference>
<keyword evidence="7" id="KW-1185">Reference proteome</keyword>
<gene>
    <name evidence="6" type="primary">spoVB_1</name>
    <name evidence="6" type="ORF">CROST_015680</name>
</gene>
<sequence length="539" mass="58827">MKKQSMAKGFAILSVGTMISKILSLVYVPLLTRILGGSEPLGVYNVAYQIYALIYVLTNAGIPTAISKLVSEFVATRDYKDSVKSFRMCRTILMLLGVSMALIMYFASGTIASLMNFPQAKFAVMALSPAILFTSISSTYRGYFQGNSNMTPTAVSQIIEQIFNLIFSLTFAAIFLKEGVAQACAGATVGTTLGAFASAVYLMVTYEIGRKKGIHIRNPEGVRRKSNKQILNKIINYALPITVCIGMQNLGTLFDTSNTKTRLLVAGFKDHKATSLVGNLAQYQPLINVPITVLTQLAVVILPAISAAMAIKDKKTVASKINFAFRLCFIIAIPSAVGLSVLSNPIYKAIYPSSVAGYRIMLMGAEVLVFMCLLQIQTSILQGVGKLYTVTIYSLIGVAVKIFTNYILVSIPNINVYGTIIGSIVGFSTTILLNYFLMKKSMRVKFHMFRFMKKPILASIFMGGASYGVYYALNFVLMYITKVSYMANLVALICAMVAAVIVYAVVLIVVGGIRKSDMELMPGALKRRVPIKIMAIMRK</sequence>
<dbReference type="AlphaFoldDB" id="A0A1S8LR48"/>
<dbReference type="EMBL" id="CP096983">
    <property type="protein sequence ID" value="URZ10853.1"/>
    <property type="molecule type" value="Genomic_DNA"/>
</dbReference>
<evidence type="ECO:0000256" key="4">
    <source>
        <dbReference type="ARBA" id="ARBA00022989"/>
    </source>
</evidence>
<dbReference type="Pfam" id="PF01943">
    <property type="entry name" value="Polysacc_synt"/>
    <property type="match status" value="1"/>
</dbReference>
<dbReference type="RefSeq" id="WP_077835425.1">
    <property type="nucleotide sequence ID" value="NZ_CP096983.1"/>
</dbReference>
<name>A0A1S8LR48_9CLOT</name>
<evidence type="ECO:0000256" key="3">
    <source>
        <dbReference type="ARBA" id="ARBA00022692"/>
    </source>
</evidence>
<reference evidence="6 7" key="1">
    <citation type="submission" date="2022-04" db="EMBL/GenBank/DDBJ databases">
        <title>Genome sequence of C. roseum typestrain.</title>
        <authorList>
            <person name="Poehlein A."/>
            <person name="Schoch T."/>
            <person name="Duerre P."/>
            <person name="Daniel R."/>
        </authorList>
    </citation>
    <scope>NUCLEOTIDE SEQUENCE [LARGE SCALE GENOMIC DNA]</scope>
    <source>
        <strain evidence="6 7">DSM 7320</strain>
    </source>
</reference>
<protein>
    <submittedName>
        <fullName evidence="6">Stage V sporulation protein B</fullName>
    </submittedName>
</protein>
<dbReference type="InterPro" id="IPR002797">
    <property type="entry name" value="Polysacc_synth"/>
</dbReference>
<keyword evidence="4" id="KW-1133">Transmembrane helix</keyword>
<dbReference type="InterPro" id="IPR050833">
    <property type="entry name" value="Poly_Biosynth_Transport"/>
</dbReference>
<comment type="subcellular location">
    <subcellularLocation>
        <location evidence="1">Cell membrane</location>
        <topology evidence="1">Multi-pass membrane protein</topology>
    </subcellularLocation>
</comment>
<proteinExistence type="predicted"/>
<evidence type="ECO:0000313" key="6">
    <source>
        <dbReference type="EMBL" id="URZ10853.1"/>
    </source>
</evidence>
<evidence type="ECO:0000256" key="1">
    <source>
        <dbReference type="ARBA" id="ARBA00004651"/>
    </source>
</evidence>
<dbReference type="PANTHER" id="PTHR30250">
    <property type="entry name" value="PST FAMILY PREDICTED COLANIC ACID TRANSPORTER"/>
    <property type="match status" value="1"/>
</dbReference>
<evidence type="ECO:0000256" key="2">
    <source>
        <dbReference type="ARBA" id="ARBA00022475"/>
    </source>
</evidence>
<accession>A0A1S8LR48</accession>